<dbReference type="CDD" id="cd00405">
    <property type="entry name" value="PRAI"/>
    <property type="match status" value="1"/>
</dbReference>
<name>A0A934VM63_9BACT</name>
<evidence type="ECO:0000256" key="1">
    <source>
        <dbReference type="ARBA" id="ARBA00001164"/>
    </source>
</evidence>
<dbReference type="PANTHER" id="PTHR42894:SF1">
    <property type="entry name" value="N-(5'-PHOSPHORIBOSYL)ANTHRANILATE ISOMERASE"/>
    <property type="match status" value="1"/>
</dbReference>
<proteinExistence type="inferred from homology"/>
<dbReference type="RefSeq" id="WP_200392849.1">
    <property type="nucleotide sequence ID" value="NZ_JAENIO010000052.1"/>
</dbReference>
<organism evidence="11 12">
    <name type="scientific">Roseibacillus ishigakijimensis</name>
    <dbReference type="NCBI Taxonomy" id="454146"/>
    <lineage>
        <taxon>Bacteria</taxon>
        <taxon>Pseudomonadati</taxon>
        <taxon>Verrucomicrobiota</taxon>
        <taxon>Verrucomicrobiia</taxon>
        <taxon>Verrucomicrobiales</taxon>
        <taxon>Verrucomicrobiaceae</taxon>
        <taxon>Roseibacillus</taxon>
    </lineage>
</organism>
<evidence type="ECO:0000259" key="10">
    <source>
        <dbReference type="Pfam" id="PF00697"/>
    </source>
</evidence>
<keyword evidence="6 9" id="KW-0822">Tryptophan biosynthesis</keyword>
<keyword evidence="7 9" id="KW-0057">Aromatic amino acid biosynthesis</keyword>
<evidence type="ECO:0000313" key="12">
    <source>
        <dbReference type="Proteomes" id="UP000604083"/>
    </source>
</evidence>
<dbReference type="Gene3D" id="3.20.20.70">
    <property type="entry name" value="Aldolase class I"/>
    <property type="match status" value="1"/>
</dbReference>
<feature type="domain" description="N-(5'phosphoribosyl) anthranilate isomerase (PRAI)" evidence="10">
    <location>
        <begin position="16"/>
        <end position="223"/>
    </location>
</feature>
<comment type="similarity">
    <text evidence="9">Belongs to the TrpF family.</text>
</comment>
<dbReference type="HAMAP" id="MF_00135">
    <property type="entry name" value="PRAI"/>
    <property type="match status" value="1"/>
</dbReference>
<evidence type="ECO:0000256" key="2">
    <source>
        <dbReference type="ARBA" id="ARBA00004664"/>
    </source>
</evidence>
<dbReference type="GO" id="GO:0004640">
    <property type="term" value="F:phosphoribosylanthranilate isomerase activity"/>
    <property type="evidence" value="ECO:0007669"/>
    <property type="project" value="UniProtKB-UniRule"/>
</dbReference>
<evidence type="ECO:0000256" key="3">
    <source>
        <dbReference type="ARBA" id="ARBA00012572"/>
    </source>
</evidence>
<dbReference type="AlphaFoldDB" id="A0A934VM63"/>
<evidence type="ECO:0000256" key="7">
    <source>
        <dbReference type="ARBA" id="ARBA00023141"/>
    </source>
</evidence>
<evidence type="ECO:0000256" key="5">
    <source>
        <dbReference type="ARBA" id="ARBA00022605"/>
    </source>
</evidence>
<dbReference type="EC" id="5.3.1.24" evidence="3 9"/>
<dbReference type="Pfam" id="PF00697">
    <property type="entry name" value="PRAI"/>
    <property type="match status" value="1"/>
</dbReference>
<evidence type="ECO:0000313" key="11">
    <source>
        <dbReference type="EMBL" id="MBK1835414.1"/>
    </source>
</evidence>
<dbReference type="EMBL" id="JAENIO010000052">
    <property type="protein sequence ID" value="MBK1835414.1"/>
    <property type="molecule type" value="Genomic_DNA"/>
</dbReference>
<keyword evidence="5 9" id="KW-0028">Amino-acid biosynthesis</keyword>
<protein>
    <recommendedName>
        <fullName evidence="4 9">N-(5'-phosphoribosyl)anthranilate isomerase</fullName>
        <shortName evidence="9">PRAI</shortName>
        <ecNumber evidence="3 9">5.3.1.24</ecNumber>
    </recommendedName>
</protein>
<keyword evidence="8 9" id="KW-0413">Isomerase</keyword>
<gene>
    <name evidence="9" type="primary">trpF</name>
    <name evidence="11" type="ORF">JIN78_15195</name>
</gene>
<dbReference type="InterPro" id="IPR001240">
    <property type="entry name" value="PRAI_dom"/>
</dbReference>
<comment type="pathway">
    <text evidence="2 9">Amino-acid biosynthesis; L-tryptophan biosynthesis; L-tryptophan from chorismate: step 3/5.</text>
</comment>
<evidence type="ECO:0000256" key="9">
    <source>
        <dbReference type="HAMAP-Rule" id="MF_00135"/>
    </source>
</evidence>
<comment type="catalytic activity">
    <reaction evidence="1 9">
        <text>N-(5-phospho-beta-D-ribosyl)anthranilate = 1-(2-carboxyphenylamino)-1-deoxy-D-ribulose 5-phosphate</text>
        <dbReference type="Rhea" id="RHEA:21540"/>
        <dbReference type="ChEBI" id="CHEBI:18277"/>
        <dbReference type="ChEBI" id="CHEBI:58613"/>
        <dbReference type="EC" id="5.3.1.24"/>
    </reaction>
</comment>
<sequence>MDGLAPFFSTSPPSLKVCGVTTARDAEELVRLGVPAMGINFWPPSKRFCSEQDAAAFLPTLRGRIVRVGVFVNNARELGPRLHASGALDGVQLHGDESDEELETLLAEGIPTIRSLALSRDADLETVAAHYQALASGQDAPFALLLDAHAPGVYGGTGQTIDWEQAAAFIRLAAPLPVLLAGGIVPENAAEALATTTAAGLDVASGAESAPGVKDFCKVRELLAATR</sequence>
<dbReference type="InterPro" id="IPR013785">
    <property type="entry name" value="Aldolase_TIM"/>
</dbReference>
<dbReference type="PANTHER" id="PTHR42894">
    <property type="entry name" value="N-(5'-PHOSPHORIBOSYL)ANTHRANILATE ISOMERASE"/>
    <property type="match status" value="1"/>
</dbReference>
<comment type="caution">
    <text evidence="11">The sequence shown here is derived from an EMBL/GenBank/DDBJ whole genome shotgun (WGS) entry which is preliminary data.</text>
</comment>
<dbReference type="GO" id="GO:0000162">
    <property type="term" value="P:L-tryptophan biosynthetic process"/>
    <property type="evidence" value="ECO:0007669"/>
    <property type="project" value="UniProtKB-UniRule"/>
</dbReference>
<accession>A0A934VM63</accession>
<dbReference type="InterPro" id="IPR044643">
    <property type="entry name" value="TrpF_fam"/>
</dbReference>
<keyword evidence="12" id="KW-1185">Reference proteome</keyword>
<evidence type="ECO:0000256" key="4">
    <source>
        <dbReference type="ARBA" id="ARBA00022272"/>
    </source>
</evidence>
<dbReference type="SUPFAM" id="SSF51366">
    <property type="entry name" value="Ribulose-phoshate binding barrel"/>
    <property type="match status" value="1"/>
</dbReference>
<evidence type="ECO:0000256" key="8">
    <source>
        <dbReference type="ARBA" id="ARBA00023235"/>
    </source>
</evidence>
<dbReference type="InterPro" id="IPR011060">
    <property type="entry name" value="RibuloseP-bd_barrel"/>
</dbReference>
<dbReference type="Proteomes" id="UP000604083">
    <property type="component" value="Unassembled WGS sequence"/>
</dbReference>
<evidence type="ECO:0000256" key="6">
    <source>
        <dbReference type="ARBA" id="ARBA00022822"/>
    </source>
</evidence>
<reference evidence="11" key="1">
    <citation type="submission" date="2021-01" db="EMBL/GenBank/DDBJ databases">
        <title>Modified the classification status of verrucomicrobia.</title>
        <authorList>
            <person name="Feng X."/>
        </authorList>
    </citation>
    <scope>NUCLEOTIDE SEQUENCE</scope>
    <source>
        <strain evidence="11">KCTC 12986</strain>
    </source>
</reference>